<keyword evidence="1" id="KW-0472">Membrane</keyword>
<feature type="transmembrane region" description="Helical" evidence="1">
    <location>
        <begin position="37"/>
        <end position="56"/>
    </location>
</feature>
<accession>A0ABV5KJJ4</accession>
<keyword evidence="1" id="KW-1133">Transmembrane helix</keyword>
<dbReference type="InterPro" id="IPR049458">
    <property type="entry name" value="EpsG-like"/>
</dbReference>
<feature type="transmembrane region" description="Helical" evidence="1">
    <location>
        <begin position="299"/>
        <end position="316"/>
    </location>
</feature>
<evidence type="ECO:0000313" key="2">
    <source>
        <dbReference type="EMBL" id="MFB9325050.1"/>
    </source>
</evidence>
<name>A0ABV5KJJ4_9BACL</name>
<keyword evidence="1" id="KW-0812">Transmembrane</keyword>
<gene>
    <name evidence="2" type="ORF">ACFFSY_03825</name>
</gene>
<reference evidence="2 3" key="1">
    <citation type="submission" date="2024-09" db="EMBL/GenBank/DDBJ databases">
        <authorList>
            <person name="Sun Q."/>
            <person name="Mori K."/>
        </authorList>
    </citation>
    <scope>NUCLEOTIDE SEQUENCE [LARGE SCALE GENOMIC DNA]</scope>
    <source>
        <strain evidence="2 3">TISTR 2452</strain>
    </source>
</reference>
<keyword evidence="3" id="KW-1185">Reference proteome</keyword>
<evidence type="ECO:0000313" key="3">
    <source>
        <dbReference type="Proteomes" id="UP001589747"/>
    </source>
</evidence>
<dbReference type="Proteomes" id="UP001589747">
    <property type="component" value="Unassembled WGS sequence"/>
</dbReference>
<feature type="transmembrane region" description="Helical" evidence="1">
    <location>
        <begin position="273"/>
        <end position="293"/>
    </location>
</feature>
<feature type="transmembrane region" description="Helical" evidence="1">
    <location>
        <begin position="124"/>
        <end position="140"/>
    </location>
</feature>
<feature type="transmembrane region" description="Helical" evidence="1">
    <location>
        <begin position="243"/>
        <end position="261"/>
    </location>
</feature>
<feature type="transmembrane region" description="Helical" evidence="1">
    <location>
        <begin position="323"/>
        <end position="338"/>
    </location>
</feature>
<dbReference type="EMBL" id="JBHMDO010000008">
    <property type="protein sequence ID" value="MFB9325050.1"/>
    <property type="molecule type" value="Genomic_DNA"/>
</dbReference>
<feature type="transmembrane region" description="Helical" evidence="1">
    <location>
        <begin position="202"/>
        <end position="223"/>
    </location>
</feature>
<protein>
    <submittedName>
        <fullName evidence="2">EpsG family protein</fullName>
    </submittedName>
</protein>
<dbReference type="Pfam" id="PF14897">
    <property type="entry name" value="EpsG"/>
    <property type="match status" value="1"/>
</dbReference>
<sequence>MTILWYTLALVFMLALLARYYAVPAAASPIAIRPSHGLAVLAMLALALVSGLRSNIGDTVYYMHSYATGDHRFASIGFEGDFGFNYLQALLKTISPDPQLLVFTTAVITNALVVRVLYTYSRQFELSVFCYLATGMYTVSMNGIRQFLAASIVFLATKYLLAGDWKKYMLVVLLAATMHNTALILIPIYFIVRREAWTRMTFALLAMGVVLAFGFQTVSGFLFSAIEDTHYGAYKDFAEGGASIFRVIVNCVPLALVYLGRERMRELWPKSDYIVNLAMLGAVFMIISTQNWIFARFNIYFGLYNLILISWLVKLFAERDRKLVYCGLLLCYAAYFYYEQVVALQLDYKSNYINW</sequence>
<proteinExistence type="predicted"/>
<organism evidence="2 3">
    <name type="scientific">Paenibacillus aurantiacus</name>
    <dbReference type="NCBI Taxonomy" id="1936118"/>
    <lineage>
        <taxon>Bacteria</taxon>
        <taxon>Bacillati</taxon>
        <taxon>Bacillota</taxon>
        <taxon>Bacilli</taxon>
        <taxon>Bacillales</taxon>
        <taxon>Paenibacillaceae</taxon>
        <taxon>Paenibacillus</taxon>
    </lineage>
</organism>
<feature type="transmembrane region" description="Helical" evidence="1">
    <location>
        <begin position="168"/>
        <end position="190"/>
    </location>
</feature>
<comment type="caution">
    <text evidence="2">The sequence shown here is derived from an EMBL/GenBank/DDBJ whole genome shotgun (WGS) entry which is preliminary data.</text>
</comment>
<feature type="transmembrane region" description="Helical" evidence="1">
    <location>
        <begin position="100"/>
        <end position="118"/>
    </location>
</feature>
<dbReference type="RefSeq" id="WP_377490132.1">
    <property type="nucleotide sequence ID" value="NZ_JBHMDO010000008.1"/>
</dbReference>
<evidence type="ECO:0000256" key="1">
    <source>
        <dbReference type="SAM" id="Phobius"/>
    </source>
</evidence>